<evidence type="ECO:0000313" key="3">
    <source>
        <dbReference type="EMBL" id="CAD8330381.1"/>
    </source>
</evidence>
<proteinExistence type="predicted"/>
<dbReference type="GO" id="GO:0031902">
    <property type="term" value="C:late endosome membrane"/>
    <property type="evidence" value="ECO:0007669"/>
    <property type="project" value="TreeGrafter"/>
</dbReference>
<dbReference type="GO" id="GO:0005789">
    <property type="term" value="C:endoplasmic reticulum membrane"/>
    <property type="evidence" value="ECO:0007669"/>
    <property type="project" value="TreeGrafter"/>
</dbReference>
<keyword evidence="1" id="KW-1133">Transmembrane helix</keyword>
<keyword evidence="1" id="KW-0812">Transmembrane</keyword>
<name>A0A7R9WQ49_9STRA</name>
<feature type="domain" description="Methyltransferase FkbM" evidence="2">
    <location>
        <begin position="132"/>
        <end position="271"/>
    </location>
</feature>
<dbReference type="Pfam" id="PF05050">
    <property type="entry name" value="Methyltransf_21"/>
    <property type="match status" value="1"/>
</dbReference>
<dbReference type="InterPro" id="IPR029063">
    <property type="entry name" value="SAM-dependent_MTases_sf"/>
</dbReference>
<dbReference type="PANTHER" id="PTHR34009">
    <property type="entry name" value="PROTEIN STAR"/>
    <property type="match status" value="1"/>
</dbReference>
<reference evidence="3" key="1">
    <citation type="submission" date="2021-01" db="EMBL/GenBank/DDBJ databases">
        <authorList>
            <person name="Corre E."/>
            <person name="Pelletier E."/>
            <person name="Niang G."/>
            <person name="Scheremetjew M."/>
            <person name="Finn R."/>
            <person name="Kale V."/>
            <person name="Holt S."/>
            <person name="Cochrane G."/>
            <person name="Meng A."/>
            <person name="Brown T."/>
            <person name="Cohen L."/>
        </authorList>
    </citation>
    <scope>NUCLEOTIDE SEQUENCE</scope>
    <source>
        <strain evidence="3">CCMP3328</strain>
    </source>
</reference>
<dbReference type="GO" id="GO:0006888">
    <property type="term" value="P:endoplasmic reticulum to Golgi vesicle-mediated transport"/>
    <property type="evidence" value="ECO:0007669"/>
    <property type="project" value="TreeGrafter"/>
</dbReference>
<evidence type="ECO:0000259" key="2">
    <source>
        <dbReference type="Pfam" id="PF05050"/>
    </source>
</evidence>
<dbReference type="InterPro" id="IPR006342">
    <property type="entry name" value="FkbM_mtfrase"/>
</dbReference>
<dbReference type="AlphaFoldDB" id="A0A7R9WQ49"/>
<dbReference type="GO" id="GO:0005794">
    <property type="term" value="C:Golgi apparatus"/>
    <property type="evidence" value="ECO:0007669"/>
    <property type="project" value="TreeGrafter"/>
</dbReference>
<gene>
    <name evidence="3" type="ORF">CAUS1442_LOCUS2479</name>
</gene>
<organism evidence="3">
    <name type="scientific">Craspedostauros australis</name>
    <dbReference type="NCBI Taxonomy" id="1486917"/>
    <lineage>
        <taxon>Eukaryota</taxon>
        <taxon>Sar</taxon>
        <taxon>Stramenopiles</taxon>
        <taxon>Ochrophyta</taxon>
        <taxon>Bacillariophyta</taxon>
        <taxon>Bacillariophyceae</taxon>
        <taxon>Bacillariophycidae</taxon>
        <taxon>Naviculales</taxon>
        <taxon>Naviculaceae</taxon>
        <taxon>Craspedostauros</taxon>
    </lineage>
</organism>
<sequence length="336" mass="38736">MARKTGRGNPFSLRQSGQSSSRASVVSVHTLLSVLVGALLGYYFAKDETIFDANAIEELHRLQRAQKQIHQDERNEANRPRTGTEEDGWHSIDIFYGSTEKLQESAQWFSQVHQDETILSLLKHKQNGFFVDLAANDAIHHSNSLALEKYHGWHGLCIEPNPEYWYGLGHFRPHCHVVAAVVGTQRMEPIDFVYKGEFGGIVRKEFDNKRRKKQNLPKQEYTMTLLEIFERYDVPHIIDYMSLDVEGAEEYIMASFPLETYTIKLLTVERIKEGLKERLESFGYQHLCQLSDWGEGLWGHKLYMSEFDMSQMKKFCVPEDQLKTGADLEKAAAYGH</sequence>
<dbReference type="Gene3D" id="3.40.50.150">
    <property type="entry name" value="Vaccinia Virus protein VP39"/>
    <property type="match status" value="1"/>
</dbReference>
<dbReference type="InterPro" id="IPR053202">
    <property type="entry name" value="EGF_Rcpt_Signaling_Reg"/>
</dbReference>
<evidence type="ECO:0000256" key="1">
    <source>
        <dbReference type="SAM" id="Phobius"/>
    </source>
</evidence>
<dbReference type="PANTHER" id="PTHR34009:SF2">
    <property type="entry name" value="PROTEIN STAR"/>
    <property type="match status" value="1"/>
</dbReference>
<dbReference type="GO" id="GO:0005886">
    <property type="term" value="C:plasma membrane"/>
    <property type="evidence" value="ECO:0007669"/>
    <property type="project" value="TreeGrafter"/>
</dbReference>
<protein>
    <recommendedName>
        <fullName evidence="2">Methyltransferase FkbM domain-containing protein</fullName>
    </recommendedName>
</protein>
<keyword evidence="1" id="KW-0472">Membrane</keyword>
<dbReference type="GO" id="GO:0016197">
    <property type="term" value="P:endosomal transport"/>
    <property type="evidence" value="ECO:0007669"/>
    <property type="project" value="TreeGrafter"/>
</dbReference>
<accession>A0A7R9WQ49</accession>
<dbReference type="EMBL" id="HBEF01003973">
    <property type="protein sequence ID" value="CAD8330381.1"/>
    <property type="molecule type" value="Transcribed_RNA"/>
</dbReference>
<feature type="transmembrane region" description="Helical" evidence="1">
    <location>
        <begin position="21"/>
        <end position="45"/>
    </location>
</feature>